<evidence type="ECO:0000256" key="8">
    <source>
        <dbReference type="ARBA" id="ARBA00022989"/>
    </source>
</evidence>
<dbReference type="PANTHER" id="PTHR28533">
    <property type="entry name" value="PROTEIN PBN1"/>
    <property type="match status" value="1"/>
</dbReference>
<evidence type="ECO:0000256" key="9">
    <source>
        <dbReference type="ARBA" id="ARBA00023136"/>
    </source>
</evidence>
<sequence length="553" mass="60123">MKERITFLLHVGEEGFNPAKLGVGKDSLAVPPIKAAKEHRVAFGLPDLTQEILSLLKQSHQLHIRWAAPNPYTSTPPFVSRISPGLHAYFTPRRDHKVDALCPLLQKIFGDELKCTTPSETFITPPILAERFSMSASSQYHSLLPSLENLVTYIQQKLCASNASCETKAASLLSADYVDIDFDAISHALVFNAFWSAGPEEGGYWNEEISRGQAGSVEVGILNNEVPIESEELSLAGFLTVLGEEAKPSNFILIFSTEATLFSFPSRHHPLPSTHHPVHPSYSVSFSQPTGLHPTLHLSFPRASTQLTAPLETCALHTYLTLPSGFFLDKYQFSDQLFLESHNLAALHALAGATDLEAPDWVVPAWGSIALFELRDPASAVPSTKAGTNDSEEDVFDVTIPLHLRYQPPNRNASGLADAQLPWPVVFWACPADEGTKFPTNPFDRTNLGYESLFGPRVMFYHVPPAAASEATGASAAAKHQQLVETVKVPVLDLDKATHVEWGTVLAVLVASAWLLWKLAGVVKTSGLGRVPANAPATAAVSETSQTDEKKGQ</sequence>
<dbReference type="PANTHER" id="PTHR28533:SF1">
    <property type="entry name" value="PROTEIN PBN1"/>
    <property type="match status" value="1"/>
</dbReference>
<comment type="caution">
    <text evidence="12">The sequence shown here is derived from an EMBL/GenBank/DDBJ whole genome shotgun (WGS) entry which is preliminary data.</text>
</comment>
<reference evidence="12 13" key="1">
    <citation type="journal article" date="2022" name="G3 (Bethesda)">
        <title>Enemy or ally: a genomic approach to elucidate the lifestyle of Phyllosticta citrichinaensis.</title>
        <authorList>
            <person name="Buijs V.A."/>
            <person name="Groenewald J.Z."/>
            <person name="Haridas S."/>
            <person name="LaButti K.M."/>
            <person name="Lipzen A."/>
            <person name="Martin F.M."/>
            <person name="Barry K."/>
            <person name="Grigoriev I.V."/>
            <person name="Crous P.W."/>
            <person name="Seidl M.F."/>
        </authorList>
    </citation>
    <scope>NUCLEOTIDE SEQUENCE [LARGE SCALE GENOMIC DNA]</scope>
    <source>
        <strain evidence="12 13">CBS 129764</strain>
    </source>
</reference>
<evidence type="ECO:0000256" key="6">
    <source>
        <dbReference type="ARBA" id="ARBA00022692"/>
    </source>
</evidence>
<dbReference type="InterPro" id="IPR042322">
    <property type="entry name" value="Pbn1"/>
</dbReference>
<evidence type="ECO:0000256" key="1">
    <source>
        <dbReference type="ARBA" id="ARBA00004643"/>
    </source>
</evidence>
<comment type="pathway">
    <text evidence="2 11">Glycolipid biosynthesis; glycosylphosphatidylinositol-anchor biosynthesis.</text>
</comment>
<comment type="subcellular location">
    <subcellularLocation>
        <location evidence="11">Endoplasmic reticulum membrane</location>
        <topology evidence="11">Single-pass membrane protein</topology>
    </subcellularLocation>
    <subcellularLocation>
        <location evidence="1">Endoplasmic reticulum membrane</location>
        <topology evidence="1">Single-pass type III membrane protein</topology>
    </subcellularLocation>
</comment>
<evidence type="ECO:0000256" key="10">
    <source>
        <dbReference type="ARBA" id="ARBA00023180"/>
    </source>
</evidence>
<evidence type="ECO:0000256" key="4">
    <source>
        <dbReference type="ARBA" id="ARBA00020410"/>
    </source>
</evidence>
<protein>
    <recommendedName>
        <fullName evidence="4 11">Protein PBN1</fullName>
    </recommendedName>
</protein>
<organism evidence="12 13">
    <name type="scientific">Phyllosticta citrichinensis</name>
    <dbReference type="NCBI Taxonomy" id="1130410"/>
    <lineage>
        <taxon>Eukaryota</taxon>
        <taxon>Fungi</taxon>
        <taxon>Dikarya</taxon>
        <taxon>Ascomycota</taxon>
        <taxon>Pezizomycotina</taxon>
        <taxon>Dothideomycetes</taxon>
        <taxon>Dothideomycetes incertae sedis</taxon>
        <taxon>Botryosphaeriales</taxon>
        <taxon>Phyllostictaceae</taxon>
        <taxon>Phyllosticta</taxon>
    </lineage>
</organism>
<keyword evidence="13" id="KW-1185">Reference proteome</keyword>
<dbReference type="SMART" id="SM00780">
    <property type="entry name" value="PIG-X"/>
    <property type="match status" value="1"/>
</dbReference>
<keyword evidence="10" id="KW-0325">Glycoprotein</keyword>
<keyword evidence="9" id="KW-0472">Membrane</keyword>
<keyword evidence="5 11" id="KW-0337">GPI-anchor biosynthesis</keyword>
<proteinExistence type="inferred from homology"/>
<keyword evidence="6" id="KW-0812">Transmembrane</keyword>
<gene>
    <name evidence="12" type="ORF">IWX90DRAFT_383839</name>
</gene>
<dbReference type="EMBL" id="JBBWUH010000004">
    <property type="protein sequence ID" value="KAK8170044.1"/>
    <property type="molecule type" value="Genomic_DNA"/>
</dbReference>
<evidence type="ECO:0000256" key="11">
    <source>
        <dbReference type="RuleBase" id="RU366056"/>
    </source>
</evidence>
<evidence type="ECO:0000313" key="12">
    <source>
        <dbReference type="EMBL" id="KAK8170044.1"/>
    </source>
</evidence>
<dbReference type="Pfam" id="PF08320">
    <property type="entry name" value="PIG-X"/>
    <property type="match status" value="1"/>
</dbReference>
<keyword evidence="7 11" id="KW-0256">Endoplasmic reticulum</keyword>
<evidence type="ECO:0000256" key="2">
    <source>
        <dbReference type="ARBA" id="ARBA00004687"/>
    </source>
</evidence>
<evidence type="ECO:0000256" key="5">
    <source>
        <dbReference type="ARBA" id="ARBA00022502"/>
    </source>
</evidence>
<dbReference type="InterPro" id="IPR013233">
    <property type="entry name" value="PIG-X/PBN1"/>
</dbReference>
<evidence type="ECO:0000256" key="7">
    <source>
        <dbReference type="ARBA" id="ARBA00022824"/>
    </source>
</evidence>
<accession>A0ABR1XX95</accession>
<evidence type="ECO:0000313" key="13">
    <source>
        <dbReference type="Proteomes" id="UP001456524"/>
    </source>
</evidence>
<name>A0ABR1XX95_9PEZI</name>
<comment type="function">
    <text evidence="11">Required for proper folding and/or the stability of a subset of proteins in the endoplasmic reticulum. Component of glycosylphosphatidylinositol-mannosyltransferase 1 which transfers the first of the 4 mannoses in the GPI-anchor precursors during GPI-anchor biosynthesis. Probably acts by stabilizing the mannosyltransferase GPI14.</text>
</comment>
<comment type="similarity">
    <text evidence="3 11">Belongs to the PIGX family.</text>
</comment>
<keyword evidence="8" id="KW-1133">Transmembrane helix</keyword>
<evidence type="ECO:0000256" key="3">
    <source>
        <dbReference type="ARBA" id="ARBA00010345"/>
    </source>
</evidence>
<dbReference type="Proteomes" id="UP001456524">
    <property type="component" value="Unassembled WGS sequence"/>
</dbReference>